<name>A0A1C3E967_9GAMM</name>
<evidence type="ECO:0000313" key="2">
    <source>
        <dbReference type="EMBL" id="ODA29818.1"/>
    </source>
</evidence>
<protein>
    <submittedName>
        <fullName evidence="2">Uncharacterized protein</fullName>
    </submittedName>
</protein>
<comment type="caution">
    <text evidence="2">The sequence shown here is derived from an EMBL/GenBank/DDBJ whole genome shotgun (WGS) entry which is preliminary data.</text>
</comment>
<dbReference type="Proteomes" id="UP000094936">
    <property type="component" value="Unassembled WGS sequence"/>
</dbReference>
<organism evidence="2 3">
    <name type="scientific">Veronia pacifica</name>
    <dbReference type="NCBI Taxonomy" id="1080227"/>
    <lineage>
        <taxon>Bacteria</taxon>
        <taxon>Pseudomonadati</taxon>
        <taxon>Pseudomonadota</taxon>
        <taxon>Gammaproteobacteria</taxon>
        <taxon>Vibrionales</taxon>
        <taxon>Vibrionaceae</taxon>
        <taxon>Veronia</taxon>
    </lineage>
</organism>
<reference evidence="2 3" key="1">
    <citation type="submission" date="2016-05" db="EMBL/GenBank/DDBJ databases">
        <title>Genomic Taxonomy of the Vibrionaceae.</title>
        <authorList>
            <person name="Gomez-Gil B."/>
            <person name="Enciso-Ibarra J."/>
        </authorList>
    </citation>
    <scope>NUCLEOTIDE SEQUENCE [LARGE SCALE GENOMIC DNA]</scope>
    <source>
        <strain evidence="2 3">CAIM 1920</strain>
    </source>
</reference>
<evidence type="ECO:0000256" key="1">
    <source>
        <dbReference type="SAM" id="SignalP"/>
    </source>
</evidence>
<dbReference type="RefSeq" id="WP_068905450.1">
    <property type="nucleotide sequence ID" value="NZ_JBHUIF010000009.1"/>
</dbReference>
<keyword evidence="3" id="KW-1185">Reference proteome</keyword>
<keyword evidence="1" id="KW-0732">Signal</keyword>
<sequence>MNKKNKIVALTTITLLCGGLSGSSFAETRVVNDDEVLLKTFKGEADHSLKRFDREISSGGYMFGDLNFSGHSYTRYRVVAGPDNKVMTDVKASSDIDSVTGSNGQRRGCPTDGLSVTLVVDSETPFELGAPCSKNLELGISKDFSFFYEPPEIGFGPICFDPFFCSARLDRFTIKSVINAEITASLGASFGSQGANGSLEDFIFVHVTPVVKGNAQGVGRAVIDWWAPKWEFIAEGIVNLDKLRSESKLEFGLRHKTELSAAVSDTASKAIAELAKLGTQVVDPFIPGIFAPIVSAGAAIVNNAADTAADSAADIAISLIENGVGSGSESGSTDIDSIFSPLRTISDIQRDMSDDGVNTVLRALPFQIFGRLSSNYSVTAGSGSLSTRKRFSLWGKPIYEFPIFHLTIPPLVNIPPTPLIEKELVLWD</sequence>
<feature type="chain" id="PRO_5008672872" evidence="1">
    <location>
        <begin position="27"/>
        <end position="428"/>
    </location>
</feature>
<gene>
    <name evidence="2" type="ORF">A8L45_21715</name>
</gene>
<feature type="signal peptide" evidence="1">
    <location>
        <begin position="1"/>
        <end position="26"/>
    </location>
</feature>
<dbReference type="OrthoDB" id="9764669at2"/>
<proteinExistence type="predicted"/>
<dbReference type="AlphaFoldDB" id="A0A1C3E967"/>
<accession>A0A1C3E967</accession>
<evidence type="ECO:0000313" key="3">
    <source>
        <dbReference type="Proteomes" id="UP000094936"/>
    </source>
</evidence>
<dbReference type="EMBL" id="LYBM01000063">
    <property type="protein sequence ID" value="ODA29818.1"/>
    <property type="molecule type" value="Genomic_DNA"/>
</dbReference>